<reference evidence="3" key="1">
    <citation type="submission" date="2023-07" db="EMBL/GenBank/DDBJ databases">
        <title>A draft genome of Kazachstania heterogenica Y-27499.</title>
        <authorList>
            <person name="Donic C."/>
            <person name="Kralova J.S."/>
            <person name="Fidel L."/>
            <person name="Ben-Dor S."/>
            <person name="Jung S."/>
        </authorList>
    </citation>
    <scope>NUCLEOTIDE SEQUENCE [LARGE SCALE GENOMIC DNA]</scope>
    <source>
        <strain evidence="3">Y27499</strain>
    </source>
</reference>
<sequence length="801" mass="84859">MQILILWSLLGLLVIRVNAATTTISTPTTLSGDQTFSDDIVIKSGATLALVSGSSYSFNGNIDVKGSLDIIGDSTNGLTSLQFGSTTTITNSGNINIENIKSAGSASDFVIAPASINNSGTFTVSQLNAAATVPGTNFTLAPTISFLNTGTIDYDTAGKGGTTNGFLYLGIITNNGSIKSGGFSDLVNEESNLVPSRFNMKGITFNNPLEGEGKVSGNEGAMILLNTDTLGDQTFDINHALYMINPNVVPSSLKIENPVGSMFVFLGVNYEKWYHEDFGTLSDNINLNFAIDGHRYWLNTSCPHSTMWKSKWFSVTPSDPLYQINGAFLYMADFHFMPFCKLISETLTRTTTITTEGFITQPTTISTVTTTTINEYTFTVTEIIYDVAVPALSTTYTTTVGSVTTPSTSTTYTTTLTDSNGSSSTEVVIVIVTPPPSTTYTTTVGSVTTPSTSTTYTTTLTDSNGSSSTEVVIVIVTPPPSTTYTTTVGSVTTPSTSTTYTTTLTDSNGSSSTEVVIVIVTPPPSTTYSSTGSSSSPVLFTTYTTIAGSVSITTTSTTYTTTLSDNNGSSSTEVVIVIVTPPSFKSFMTSSMSVSSPIYRNSSIPVEKTATTLSGTLVVLTTVVHGVTITTTYCPEPSATSEISLTATIGHSSIKSVYTNSKDEQEETSSFTTVTNVTPVTSIASTTTGPAFTNYKIQLTSRNSRESTTVVVGSTRGNIDVTSETSTVVSTVESRRLETSLTTMIPQVSQYVSEQFSSSPTAIMVPHEDVPSLVSYEGIGSIIYMRWGLTHFIGLLLFMVI</sequence>
<evidence type="ECO:0000313" key="3">
    <source>
        <dbReference type="Proteomes" id="UP001306508"/>
    </source>
</evidence>
<gene>
    <name evidence="2" type="ORF">RI543_002929</name>
</gene>
<evidence type="ECO:0000256" key="1">
    <source>
        <dbReference type="SAM" id="SignalP"/>
    </source>
</evidence>
<evidence type="ECO:0008006" key="4">
    <source>
        <dbReference type="Google" id="ProtNLM"/>
    </source>
</evidence>
<proteinExistence type="predicted"/>
<feature type="signal peptide" evidence="1">
    <location>
        <begin position="1"/>
        <end position="19"/>
    </location>
</feature>
<feature type="chain" id="PRO_5042822324" description="Hyphally-regulated cell wall protein N-terminal domain-containing protein" evidence="1">
    <location>
        <begin position="20"/>
        <end position="801"/>
    </location>
</feature>
<dbReference type="Proteomes" id="UP001306508">
    <property type="component" value="Unassembled WGS sequence"/>
</dbReference>
<dbReference type="AlphaFoldDB" id="A0AAN7WGB3"/>
<keyword evidence="3" id="KW-1185">Reference proteome</keyword>
<protein>
    <recommendedName>
        <fullName evidence="4">Hyphally-regulated cell wall protein N-terminal domain-containing protein</fullName>
    </recommendedName>
</protein>
<evidence type="ECO:0000313" key="2">
    <source>
        <dbReference type="EMBL" id="KAK5779045.1"/>
    </source>
</evidence>
<comment type="caution">
    <text evidence="2">The sequence shown here is derived from an EMBL/GenBank/DDBJ whole genome shotgun (WGS) entry which is preliminary data.</text>
</comment>
<accession>A0AAN7WGB3</accession>
<keyword evidence="1" id="KW-0732">Signal</keyword>
<name>A0AAN7WGB3_9SACH</name>
<dbReference type="EMBL" id="JAWIZZ010000047">
    <property type="protein sequence ID" value="KAK5779045.1"/>
    <property type="molecule type" value="Genomic_DNA"/>
</dbReference>
<organism evidence="2 3">
    <name type="scientific">Arxiozyma heterogenica</name>
    <dbReference type="NCBI Taxonomy" id="278026"/>
    <lineage>
        <taxon>Eukaryota</taxon>
        <taxon>Fungi</taxon>
        <taxon>Dikarya</taxon>
        <taxon>Ascomycota</taxon>
        <taxon>Saccharomycotina</taxon>
        <taxon>Saccharomycetes</taxon>
        <taxon>Saccharomycetales</taxon>
        <taxon>Saccharomycetaceae</taxon>
        <taxon>Arxiozyma</taxon>
    </lineage>
</organism>